<gene>
    <name evidence="2" type="ORF">KK060_06690</name>
</gene>
<feature type="region of interest" description="Disordered" evidence="1">
    <location>
        <begin position="1"/>
        <end position="24"/>
    </location>
</feature>
<reference evidence="2 3" key="1">
    <citation type="submission" date="2021-05" db="EMBL/GenBank/DDBJ databases">
        <title>A Polyphasic approach of four new species of the genus Ohtaekwangia: Ohtaekwangia histidinii sp. nov., Ohtaekwangia cretensis sp. nov., Ohtaekwangia indiensis sp. nov., Ohtaekwangia reichenbachii sp. nov. from diverse environment.</title>
        <authorList>
            <person name="Octaviana S."/>
        </authorList>
    </citation>
    <scope>NUCLEOTIDE SEQUENCE [LARGE SCALE GENOMIC DNA]</scope>
    <source>
        <strain evidence="2 3">PWU20</strain>
    </source>
</reference>
<name>A0ABS5VQ31_9BACT</name>
<evidence type="ECO:0000313" key="3">
    <source>
        <dbReference type="Proteomes" id="UP000772618"/>
    </source>
</evidence>
<proteinExistence type="predicted"/>
<evidence type="ECO:0000256" key="1">
    <source>
        <dbReference type="SAM" id="MobiDB-lite"/>
    </source>
</evidence>
<accession>A0ABS5VQ31</accession>
<protein>
    <submittedName>
        <fullName evidence="2">Uncharacterized protein</fullName>
    </submittedName>
</protein>
<organism evidence="2 3">
    <name type="scientific">Chryseosolibacter indicus</name>
    <dbReference type="NCBI Taxonomy" id="2782351"/>
    <lineage>
        <taxon>Bacteria</taxon>
        <taxon>Pseudomonadati</taxon>
        <taxon>Bacteroidota</taxon>
        <taxon>Cytophagia</taxon>
        <taxon>Cytophagales</taxon>
        <taxon>Chryseotaleaceae</taxon>
        <taxon>Chryseosolibacter</taxon>
    </lineage>
</organism>
<evidence type="ECO:0000313" key="2">
    <source>
        <dbReference type="EMBL" id="MBT1702959.1"/>
    </source>
</evidence>
<keyword evidence="3" id="KW-1185">Reference proteome</keyword>
<sequence>MIKTETKKGDSVKQIRERERKEKEEALRAQCEQLANDRFTETQMKKWSVENQGLWYLPVMDESGETIEAIAIMRPITRSILSYASTKIQDEGLYEFLEVAMRECFIDGDAKILEDDTYFIPAAMQFNKILEGKKAALLKR</sequence>
<dbReference type="RefSeq" id="WP_254152929.1">
    <property type="nucleotide sequence ID" value="NZ_JAHESD010000010.1"/>
</dbReference>
<comment type="caution">
    <text evidence="2">The sequence shown here is derived from an EMBL/GenBank/DDBJ whole genome shotgun (WGS) entry which is preliminary data.</text>
</comment>
<dbReference type="Proteomes" id="UP000772618">
    <property type="component" value="Unassembled WGS sequence"/>
</dbReference>
<dbReference type="EMBL" id="JAHESD010000010">
    <property type="protein sequence ID" value="MBT1702959.1"/>
    <property type="molecule type" value="Genomic_DNA"/>
</dbReference>